<dbReference type="EMBL" id="ADFT01000034">
    <property type="protein sequence ID" value="EFB61715.1"/>
    <property type="molecule type" value="Genomic_DNA"/>
</dbReference>
<protein>
    <submittedName>
        <fullName evidence="1">Uncharacterized protein</fullName>
    </submittedName>
</protein>
<reference evidence="1 2" key="1">
    <citation type="submission" date="2009-12" db="EMBL/GenBank/DDBJ databases">
        <title>Genome Sequence of Lactobacillus gasseri 224-1.</title>
        <authorList>
            <person name="Durkin A.S."/>
            <person name="Madupu R."/>
            <person name="Torralba M."/>
            <person name="Methe B."/>
            <person name="Sutton G."/>
            <person name="Strausberg R.L."/>
            <person name="Nelson K.E."/>
        </authorList>
    </citation>
    <scope>NUCLEOTIDE SEQUENCE [LARGE SCALE GENOMIC DNA]</scope>
    <source>
        <strain evidence="1 2">224-1</strain>
    </source>
</reference>
<proteinExistence type="predicted"/>
<dbReference type="AlphaFoldDB" id="D1YKG1"/>
<evidence type="ECO:0000313" key="2">
    <source>
        <dbReference type="Proteomes" id="UP000003684"/>
    </source>
</evidence>
<name>D1YKG1_LACGS</name>
<comment type="caution">
    <text evidence="1">The sequence shown here is derived from an EMBL/GenBank/DDBJ whole genome shotgun (WGS) entry which is preliminary data.</text>
</comment>
<accession>D1YKG1</accession>
<sequence>MLTVYDKNGSTTSDNLLSAKLAILVNPTSEELTNIEKTIGCDAHVFTKQTSATEVSHFNILPKCKIKNARIFVSFNFDAGQTKVEDAIYPTIAIFNSQQLILVLQKIQHLL</sequence>
<organism evidence="1 2">
    <name type="scientific">Lactobacillus gasseri 224-1</name>
    <dbReference type="NCBI Taxonomy" id="679196"/>
    <lineage>
        <taxon>Bacteria</taxon>
        <taxon>Bacillati</taxon>
        <taxon>Bacillota</taxon>
        <taxon>Bacilli</taxon>
        <taxon>Lactobacillales</taxon>
        <taxon>Lactobacillaceae</taxon>
        <taxon>Lactobacillus</taxon>
    </lineage>
</organism>
<dbReference type="Proteomes" id="UP000003684">
    <property type="component" value="Unassembled WGS sequence"/>
</dbReference>
<gene>
    <name evidence="1" type="ORF">HMPREF9209_1642</name>
</gene>
<evidence type="ECO:0000313" key="1">
    <source>
        <dbReference type="EMBL" id="EFB61715.1"/>
    </source>
</evidence>